<evidence type="ECO:0000256" key="1">
    <source>
        <dbReference type="ARBA" id="ARBA00009986"/>
    </source>
</evidence>
<dbReference type="PROSITE" id="PS00070">
    <property type="entry name" value="ALDEHYDE_DEHYDR_CYS"/>
    <property type="match status" value="1"/>
</dbReference>
<dbReference type="Gene3D" id="3.40.309.10">
    <property type="entry name" value="Aldehyde Dehydrogenase, Chain A, domain 2"/>
    <property type="match status" value="1"/>
</dbReference>
<dbReference type="InterPro" id="IPR016162">
    <property type="entry name" value="Ald_DH_N"/>
</dbReference>
<evidence type="ECO:0000313" key="9">
    <source>
        <dbReference type="Proteomes" id="UP001597568"/>
    </source>
</evidence>
<organism evidence="8 9">
    <name type="scientific">Kurthia populi</name>
    <dbReference type="NCBI Taxonomy" id="1562132"/>
    <lineage>
        <taxon>Bacteria</taxon>
        <taxon>Bacillati</taxon>
        <taxon>Bacillota</taxon>
        <taxon>Bacilli</taxon>
        <taxon>Bacillales</taxon>
        <taxon>Caryophanaceae</taxon>
        <taxon>Kurthia</taxon>
    </lineage>
</organism>
<dbReference type="InterPro" id="IPR016161">
    <property type="entry name" value="Ald_DH/histidinol_DH"/>
</dbReference>
<dbReference type="PIRSF" id="PIRSF036492">
    <property type="entry name" value="ALDH"/>
    <property type="match status" value="1"/>
</dbReference>
<sequence length="472" mass="52828">MVQVAVEKIHDIFNQQTKHQWEMRQTSASERVEMLQRLKTNILARLEDLIAASIKDYKTPRMTAEHQVYAAIEAIDYACEHVAQWMEPERVEQPKDGKGAYIVYESRGTVCIFGTWNSPMSVTIHPLTEALAAGNCVVIKPSEFNPHYNAVLQQIIEATFDERQVAFVQGEAETSEQLLKLPFSHFFFTGSPRVGKIVMREAANHLSAVTLELGGKSPSIIDKGYDVAKAAQALAFGKVLMGGQFCICPDYLFVHEQDVEAFAAAYRATTQGLLYENGEIRTTERTQIVNDAHFNRLKGLYDDAMSKGAVVLSGGTFDDVNRLIEPTLLGNVTEDMHIAHEEIFGPLTFLKAYTSLDEVLHYIQQRPKPLAFYVFSDDEAFQERCLRYTSSGGVTINGIVQHNTYLELPFGGVNNSGLGSFHGIHGFKTFSHARSVFEAFFYVMKNGSTIPPYKKAPAMTKAGWNFRIIKAQ</sequence>
<feature type="active site" evidence="5">
    <location>
        <position position="212"/>
    </location>
</feature>
<keyword evidence="3" id="KW-0520">NAD</keyword>
<dbReference type="EMBL" id="JBHUOR010000131">
    <property type="protein sequence ID" value="MFD2869947.1"/>
    <property type="molecule type" value="Genomic_DNA"/>
</dbReference>
<dbReference type="InterPro" id="IPR016160">
    <property type="entry name" value="Ald_DH_CS_CYS"/>
</dbReference>
<proteinExistence type="inferred from homology"/>
<accession>A0ABW5Y3T4</accession>
<dbReference type="Pfam" id="PF00171">
    <property type="entry name" value="Aldedh"/>
    <property type="match status" value="1"/>
</dbReference>
<dbReference type="Gene3D" id="3.40.605.10">
    <property type="entry name" value="Aldehyde Dehydrogenase, Chain A, domain 1"/>
    <property type="match status" value="1"/>
</dbReference>
<evidence type="ECO:0000256" key="5">
    <source>
        <dbReference type="PROSITE-ProRule" id="PRU10007"/>
    </source>
</evidence>
<dbReference type="InterPro" id="IPR012394">
    <property type="entry name" value="Aldehyde_DH_NAD(P)"/>
</dbReference>
<evidence type="ECO:0000259" key="7">
    <source>
        <dbReference type="Pfam" id="PF00171"/>
    </source>
</evidence>
<dbReference type="SUPFAM" id="SSF53720">
    <property type="entry name" value="ALDH-like"/>
    <property type="match status" value="1"/>
</dbReference>
<evidence type="ECO:0000256" key="2">
    <source>
        <dbReference type="ARBA" id="ARBA00023002"/>
    </source>
</evidence>
<keyword evidence="9" id="KW-1185">Reference proteome</keyword>
<dbReference type="InterPro" id="IPR029510">
    <property type="entry name" value="Ald_DH_CS_GLU"/>
</dbReference>
<dbReference type="InterPro" id="IPR015590">
    <property type="entry name" value="Aldehyde_DH_dom"/>
</dbReference>
<feature type="domain" description="Aldehyde dehydrogenase" evidence="7">
    <location>
        <begin position="7"/>
        <end position="436"/>
    </location>
</feature>
<name>A0ABW5Y3T4_9BACL</name>
<protein>
    <recommendedName>
        <fullName evidence="4">Aldehyde dehydrogenase</fullName>
    </recommendedName>
</protein>
<comment type="caution">
    <text evidence="8">The sequence shown here is derived from an EMBL/GenBank/DDBJ whole genome shotgun (WGS) entry which is preliminary data.</text>
</comment>
<evidence type="ECO:0000256" key="6">
    <source>
        <dbReference type="RuleBase" id="RU003345"/>
    </source>
</evidence>
<keyword evidence="2 4" id="KW-0560">Oxidoreductase</keyword>
<evidence type="ECO:0000256" key="4">
    <source>
        <dbReference type="PIRNR" id="PIRNR036492"/>
    </source>
</evidence>
<evidence type="ECO:0000256" key="3">
    <source>
        <dbReference type="ARBA" id="ARBA00023027"/>
    </source>
</evidence>
<gene>
    <name evidence="8" type="ORF">ACFSY7_15750</name>
</gene>
<reference evidence="9" key="1">
    <citation type="journal article" date="2019" name="Int. J. Syst. Evol. Microbiol.">
        <title>The Global Catalogue of Microorganisms (GCM) 10K type strain sequencing project: providing services to taxonomists for standard genome sequencing and annotation.</title>
        <authorList>
            <consortium name="The Broad Institute Genomics Platform"/>
            <consortium name="The Broad Institute Genome Sequencing Center for Infectious Disease"/>
            <person name="Wu L."/>
            <person name="Ma J."/>
        </authorList>
    </citation>
    <scope>NUCLEOTIDE SEQUENCE [LARGE SCALE GENOMIC DNA]</scope>
    <source>
        <strain evidence="9">KCTC 33522</strain>
    </source>
</reference>
<dbReference type="PANTHER" id="PTHR43570">
    <property type="entry name" value="ALDEHYDE DEHYDROGENASE"/>
    <property type="match status" value="1"/>
</dbReference>
<dbReference type="InterPro" id="IPR016163">
    <property type="entry name" value="Ald_DH_C"/>
</dbReference>
<evidence type="ECO:0000313" key="8">
    <source>
        <dbReference type="EMBL" id="MFD2869947.1"/>
    </source>
</evidence>
<dbReference type="PANTHER" id="PTHR43570:SF20">
    <property type="entry name" value="ALDEHYDE DEHYDROGENASE ALDX-RELATED"/>
    <property type="match status" value="1"/>
</dbReference>
<dbReference type="RefSeq" id="WP_380148608.1">
    <property type="nucleotide sequence ID" value="NZ_JBHUOR010000131.1"/>
</dbReference>
<dbReference type="Proteomes" id="UP001597568">
    <property type="component" value="Unassembled WGS sequence"/>
</dbReference>
<comment type="similarity">
    <text evidence="1 4 6">Belongs to the aldehyde dehydrogenase family.</text>
</comment>
<dbReference type="PROSITE" id="PS00687">
    <property type="entry name" value="ALDEHYDE_DEHYDR_GLU"/>
    <property type="match status" value="1"/>
</dbReference>